<accession>A0A813P625</accession>
<dbReference type="EMBL" id="CAJOBE010002745">
    <property type="protein sequence ID" value="CAF3841130.1"/>
    <property type="molecule type" value="Genomic_DNA"/>
</dbReference>
<dbReference type="Proteomes" id="UP000663874">
    <property type="component" value="Unassembled WGS sequence"/>
</dbReference>
<comment type="caution">
    <text evidence="3">The sequence shown here is derived from an EMBL/GenBank/DDBJ whole genome shotgun (WGS) entry which is preliminary data.</text>
</comment>
<evidence type="ECO:0000313" key="4">
    <source>
        <dbReference type="EMBL" id="CAF0791324.1"/>
    </source>
</evidence>
<evidence type="ECO:0000313" key="3">
    <source>
        <dbReference type="EMBL" id="CAF0747942.1"/>
    </source>
</evidence>
<keyword evidence="1" id="KW-1133">Transmembrane helix</keyword>
<reference evidence="3" key="1">
    <citation type="submission" date="2021-02" db="EMBL/GenBank/DDBJ databases">
        <authorList>
            <person name="Nowell W R."/>
        </authorList>
    </citation>
    <scope>NUCLEOTIDE SEQUENCE</scope>
</reference>
<feature type="transmembrane region" description="Helical" evidence="1">
    <location>
        <begin position="6"/>
        <end position="26"/>
    </location>
</feature>
<organism evidence="3 6">
    <name type="scientific">Rotaria sordida</name>
    <dbReference type="NCBI Taxonomy" id="392033"/>
    <lineage>
        <taxon>Eukaryota</taxon>
        <taxon>Metazoa</taxon>
        <taxon>Spiralia</taxon>
        <taxon>Gnathifera</taxon>
        <taxon>Rotifera</taxon>
        <taxon>Eurotatoria</taxon>
        <taxon>Bdelloidea</taxon>
        <taxon>Philodinida</taxon>
        <taxon>Philodinidae</taxon>
        <taxon>Rotaria</taxon>
    </lineage>
</organism>
<keyword evidence="1" id="KW-0812">Transmembrane</keyword>
<dbReference type="AlphaFoldDB" id="A0A813P625"/>
<name>A0A813P625_9BILA</name>
<dbReference type="EMBL" id="CAJNOH010000011">
    <property type="protein sequence ID" value="CAF0747942.1"/>
    <property type="molecule type" value="Genomic_DNA"/>
</dbReference>
<protein>
    <submittedName>
        <fullName evidence="3">Uncharacterized protein</fullName>
    </submittedName>
</protein>
<dbReference type="Proteomes" id="UP000663854">
    <property type="component" value="Unassembled WGS sequence"/>
</dbReference>
<sequence>MKENRLQILILSPFFYIPIMFLALCGGRSKSTYFCVNTIVSRFVFVTSGIMIVYYARKLTTSEVNSNQNKKSLLIVKRFQHQWIRSMYTFERFRMQIWRKLEYWFSLISSNQYMKLLPIKSTFVSSYNCNRRRHMITSGNIPFTNKLSNVDVTQTFSEMDERDTNSLYIEEDIDSSSSYDIVINRSLSSPIKFYTADKKFSSHKKPDLNKLKMINVNTRVYSDIPSINNNLRSASNQLIFSKNISTPSVTSIEFILTPTYSTDKPQQSSSNDNKNTIDTIQYSQYLQQHSRKINNNNNKMSISSSFHGLRSKSSHFILNSFRLISKRRLAKWNQYLTGKCHRFF</sequence>
<evidence type="ECO:0000313" key="5">
    <source>
        <dbReference type="EMBL" id="CAF3841130.1"/>
    </source>
</evidence>
<gene>
    <name evidence="5" type="ORF">FNK824_LOCUS17351</name>
    <name evidence="2" type="ORF">JXQ802_LOCUS732</name>
    <name evidence="3" type="ORF">PYM288_LOCUS1932</name>
    <name evidence="4" type="ORF">SEV965_LOCUS166</name>
</gene>
<evidence type="ECO:0000313" key="2">
    <source>
        <dbReference type="EMBL" id="CAF0734422.1"/>
    </source>
</evidence>
<evidence type="ECO:0000313" key="7">
    <source>
        <dbReference type="Proteomes" id="UP000663870"/>
    </source>
</evidence>
<feature type="transmembrane region" description="Helical" evidence="1">
    <location>
        <begin position="33"/>
        <end position="56"/>
    </location>
</feature>
<dbReference type="EMBL" id="CAJNOL010000007">
    <property type="protein sequence ID" value="CAF0734422.1"/>
    <property type="molecule type" value="Genomic_DNA"/>
</dbReference>
<keyword evidence="1" id="KW-0472">Membrane</keyword>
<proteinExistence type="predicted"/>
<keyword evidence="7" id="KW-1185">Reference proteome</keyword>
<dbReference type="Proteomes" id="UP000663889">
    <property type="component" value="Unassembled WGS sequence"/>
</dbReference>
<evidence type="ECO:0000256" key="1">
    <source>
        <dbReference type="SAM" id="Phobius"/>
    </source>
</evidence>
<dbReference type="Proteomes" id="UP000663870">
    <property type="component" value="Unassembled WGS sequence"/>
</dbReference>
<dbReference type="EMBL" id="CAJNOU010000002">
    <property type="protein sequence ID" value="CAF0791324.1"/>
    <property type="molecule type" value="Genomic_DNA"/>
</dbReference>
<evidence type="ECO:0000313" key="6">
    <source>
        <dbReference type="Proteomes" id="UP000663854"/>
    </source>
</evidence>